<keyword evidence="2" id="KW-0408">Iron</keyword>
<evidence type="ECO:0000259" key="3">
    <source>
        <dbReference type="PROSITE" id="PS51183"/>
    </source>
</evidence>
<evidence type="ECO:0000256" key="2">
    <source>
        <dbReference type="ARBA" id="ARBA00023004"/>
    </source>
</evidence>
<feature type="domain" description="JmjN" evidence="3">
    <location>
        <begin position="43"/>
        <end position="84"/>
    </location>
</feature>
<dbReference type="GeneID" id="25742024"/>
<dbReference type="GO" id="GO:0010468">
    <property type="term" value="P:regulation of gene expression"/>
    <property type="evidence" value="ECO:0007669"/>
    <property type="project" value="TreeGrafter"/>
</dbReference>
<dbReference type="Gene3D" id="2.60.120.650">
    <property type="entry name" value="Cupin"/>
    <property type="match status" value="1"/>
</dbReference>
<dbReference type="EMBL" id="KK102053">
    <property type="protein sequence ID" value="KIY98815.1"/>
    <property type="molecule type" value="Genomic_DNA"/>
</dbReference>
<organism evidence="4 5">
    <name type="scientific">Monoraphidium neglectum</name>
    <dbReference type="NCBI Taxonomy" id="145388"/>
    <lineage>
        <taxon>Eukaryota</taxon>
        <taxon>Viridiplantae</taxon>
        <taxon>Chlorophyta</taxon>
        <taxon>core chlorophytes</taxon>
        <taxon>Chlorophyceae</taxon>
        <taxon>CS clade</taxon>
        <taxon>Sphaeropleales</taxon>
        <taxon>Selenastraceae</taxon>
        <taxon>Monoraphidium</taxon>
    </lineage>
</organism>
<dbReference type="PANTHER" id="PTHR10694">
    <property type="entry name" value="LYSINE-SPECIFIC DEMETHYLASE"/>
    <property type="match status" value="1"/>
</dbReference>
<name>A0A0D2MX51_9CHLO</name>
<dbReference type="SMART" id="SM00545">
    <property type="entry name" value="JmjN"/>
    <property type="match status" value="1"/>
</dbReference>
<evidence type="ECO:0000256" key="1">
    <source>
        <dbReference type="ARBA" id="ARBA00022723"/>
    </source>
</evidence>
<dbReference type="Proteomes" id="UP000054498">
    <property type="component" value="Unassembled WGS sequence"/>
</dbReference>
<protein>
    <recommendedName>
        <fullName evidence="3">JmjN domain-containing protein</fullName>
    </recommendedName>
</protein>
<dbReference type="GO" id="GO:0141052">
    <property type="term" value="F:histone H3 demethylase activity"/>
    <property type="evidence" value="ECO:0007669"/>
    <property type="project" value="UniProtKB-ARBA"/>
</dbReference>
<dbReference type="RefSeq" id="XP_013897835.1">
    <property type="nucleotide sequence ID" value="XM_014042381.1"/>
</dbReference>
<dbReference type="STRING" id="145388.A0A0D2MX51"/>
<evidence type="ECO:0000313" key="4">
    <source>
        <dbReference type="EMBL" id="KIY98815.1"/>
    </source>
</evidence>
<dbReference type="GO" id="GO:0000785">
    <property type="term" value="C:chromatin"/>
    <property type="evidence" value="ECO:0007669"/>
    <property type="project" value="TreeGrafter"/>
</dbReference>
<sequence length="231" mass="25114">MGDEKEVKDGAGALKGAYKRARVSADEREEMPAGAWINTIEEAPVFHPTAAEWADPIAYIRAIQGAAAAAGIFRIVPPLLPAVPGPLVLAQRDPAWRYGVRQQFVACSTWQSFDDAHAQMWESHKPYSLKQHEKMADAYARKVFGSTAPMPSRMAEAEYWRQRLQHRPAPSSATAQSPVVYGNDLDGSAFSQRADDALAAGPWNLGVLLCLSERCAAARGMALAAPRRSSP</sequence>
<dbReference type="OrthoDB" id="19286at2759"/>
<dbReference type="AlphaFoldDB" id="A0A0D2MX51"/>
<proteinExistence type="predicted"/>
<dbReference type="GO" id="GO:0046872">
    <property type="term" value="F:metal ion binding"/>
    <property type="evidence" value="ECO:0007669"/>
    <property type="project" value="UniProtKB-KW"/>
</dbReference>
<accession>A0A0D2MX51</accession>
<dbReference type="PANTHER" id="PTHR10694:SF33">
    <property type="entry name" value="LYSINE-SPECIFIC DEMETHYLASE 5"/>
    <property type="match status" value="1"/>
</dbReference>
<evidence type="ECO:0000313" key="5">
    <source>
        <dbReference type="Proteomes" id="UP000054498"/>
    </source>
</evidence>
<dbReference type="InterPro" id="IPR003349">
    <property type="entry name" value="JmjN"/>
</dbReference>
<keyword evidence="1" id="KW-0479">Metal-binding</keyword>
<keyword evidence="5" id="KW-1185">Reference proteome</keyword>
<gene>
    <name evidence="4" type="ORF">MNEG_9149</name>
</gene>
<dbReference type="KEGG" id="mng:MNEG_9149"/>
<dbReference type="PROSITE" id="PS51183">
    <property type="entry name" value="JMJN"/>
    <property type="match status" value="1"/>
</dbReference>
<reference evidence="4 5" key="1">
    <citation type="journal article" date="2013" name="BMC Genomics">
        <title>Reconstruction of the lipid metabolism for the microalga Monoraphidium neglectum from its genome sequence reveals characteristics suitable for biofuel production.</title>
        <authorList>
            <person name="Bogen C."/>
            <person name="Al-Dilaimi A."/>
            <person name="Albersmeier A."/>
            <person name="Wichmann J."/>
            <person name="Grundmann M."/>
            <person name="Rupp O."/>
            <person name="Lauersen K.J."/>
            <person name="Blifernez-Klassen O."/>
            <person name="Kalinowski J."/>
            <person name="Goesmann A."/>
            <person name="Mussgnug J.H."/>
            <person name="Kruse O."/>
        </authorList>
    </citation>
    <scope>NUCLEOTIDE SEQUENCE [LARGE SCALE GENOMIC DNA]</scope>
    <source>
        <strain evidence="4 5">SAG 48.87</strain>
    </source>
</reference>
<dbReference type="Pfam" id="PF02375">
    <property type="entry name" value="JmjN"/>
    <property type="match status" value="1"/>
</dbReference>
<dbReference type="GO" id="GO:0005634">
    <property type="term" value="C:nucleus"/>
    <property type="evidence" value="ECO:0007669"/>
    <property type="project" value="TreeGrafter"/>
</dbReference>